<protein>
    <submittedName>
        <fullName evidence="2">Uncharacterized protein</fullName>
    </submittedName>
</protein>
<keyword evidence="3" id="KW-1185">Reference proteome</keyword>
<organism evidence="2 3">
    <name type="scientific">Microtetraspora glauca</name>
    <dbReference type="NCBI Taxonomy" id="1996"/>
    <lineage>
        <taxon>Bacteria</taxon>
        <taxon>Bacillati</taxon>
        <taxon>Actinomycetota</taxon>
        <taxon>Actinomycetes</taxon>
        <taxon>Streptosporangiales</taxon>
        <taxon>Streptosporangiaceae</taxon>
        <taxon>Microtetraspora</taxon>
    </lineage>
</organism>
<dbReference type="EMBL" id="JBFALK010000008">
    <property type="protein sequence ID" value="MEV0970249.1"/>
    <property type="molecule type" value="Genomic_DNA"/>
</dbReference>
<comment type="caution">
    <text evidence="2">The sequence shown here is derived from an EMBL/GenBank/DDBJ whole genome shotgun (WGS) entry which is preliminary data.</text>
</comment>
<proteinExistence type="predicted"/>
<feature type="transmembrane region" description="Helical" evidence="1">
    <location>
        <begin position="17"/>
        <end position="41"/>
    </location>
</feature>
<reference evidence="2 3" key="1">
    <citation type="submission" date="2024-06" db="EMBL/GenBank/DDBJ databases">
        <title>The Natural Products Discovery Center: Release of the First 8490 Sequenced Strains for Exploring Actinobacteria Biosynthetic Diversity.</title>
        <authorList>
            <person name="Kalkreuter E."/>
            <person name="Kautsar S.A."/>
            <person name="Yang D."/>
            <person name="Bader C.D."/>
            <person name="Teijaro C.N."/>
            <person name="Fluegel L."/>
            <person name="Davis C.M."/>
            <person name="Simpson J.R."/>
            <person name="Lauterbach L."/>
            <person name="Steele A.D."/>
            <person name="Gui C."/>
            <person name="Meng S."/>
            <person name="Li G."/>
            <person name="Viehrig K."/>
            <person name="Ye F."/>
            <person name="Su P."/>
            <person name="Kiefer A.F."/>
            <person name="Nichols A."/>
            <person name="Cepeda A.J."/>
            <person name="Yan W."/>
            <person name="Fan B."/>
            <person name="Jiang Y."/>
            <person name="Adhikari A."/>
            <person name="Zheng C.-J."/>
            <person name="Schuster L."/>
            <person name="Cowan T.M."/>
            <person name="Smanski M.J."/>
            <person name="Chevrette M.G."/>
            <person name="De Carvalho L.P.S."/>
            <person name="Shen B."/>
        </authorList>
    </citation>
    <scope>NUCLEOTIDE SEQUENCE [LARGE SCALE GENOMIC DNA]</scope>
    <source>
        <strain evidence="2 3">NPDC050100</strain>
    </source>
</reference>
<dbReference type="RefSeq" id="WP_228647354.1">
    <property type="nucleotide sequence ID" value="NZ_JBFALK010000008.1"/>
</dbReference>
<keyword evidence="1" id="KW-0472">Membrane</keyword>
<evidence type="ECO:0000313" key="3">
    <source>
        <dbReference type="Proteomes" id="UP001551675"/>
    </source>
</evidence>
<dbReference type="Proteomes" id="UP001551675">
    <property type="component" value="Unassembled WGS sequence"/>
</dbReference>
<name>A0ABV3GF29_MICGL</name>
<keyword evidence="1" id="KW-1133">Transmembrane helix</keyword>
<gene>
    <name evidence="2" type="ORF">AB0I59_16550</name>
</gene>
<evidence type="ECO:0000313" key="2">
    <source>
        <dbReference type="EMBL" id="MEV0970249.1"/>
    </source>
</evidence>
<keyword evidence="1" id="KW-0812">Transmembrane</keyword>
<sequence>MESMLGILSSLPRRQRVLIIAIAFIPMTLVTLCCAPALIVLPFFPGGVDRTRTLIAALVTWSRTILLGSLDGHHSARNARRPN</sequence>
<evidence type="ECO:0000256" key="1">
    <source>
        <dbReference type="SAM" id="Phobius"/>
    </source>
</evidence>
<accession>A0ABV3GF29</accession>